<dbReference type="PANTHER" id="PTHR43157">
    <property type="entry name" value="PHOSPHATIDYLINOSITOL-GLYCAN BIOSYNTHESIS CLASS F PROTEIN-RELATED"/>
    <property type="match status" value="1"/>
</dbReference>
<organism evidence="2 3">
    <name type="scientific">Phialophora macrospora</name>
    <dbReference type="NCBI Taxonomy" id="1851006"/>
    <lineage>
        <taxon>Eukaryota</taxon>
        <taxon>Fungi</taxon>
        <taxon>Dikarya</taxon>
        <taxon>Ascomycota</taxon>
        <taxon>Pezizomycotina</taxon>
        <taxon>Eurotiomycetes</taxon>
        <taxon>Chaetothyriomycetidae</taxon>
        <taxon>Chaetothyriales</taxon>
        <taxon>Herpotrichiellaceae</taxon>
        <taxon>Phialophora</taxon>
    </lineage>
</organism>
<dbReference type="Gene3D" id="3.40.50.720">
    <property type="entry name" value="NAD(P)-binding Rossmann-like Domain"/>
    <property type="match status" value="1"/>
</dbReference>
<dbReference type="PRINTS" id="PR00081">
    <property type="entry name" value="GDHRDH"/>
</dbReference>
<dbReference type="InterPro" id="IPR036291">
    <property type="entry name" value="NAD(P)-bd_dom_sf"/>
</dbReference>
<dbReference type="Proteomes" id="UP000054266">
    <property type="component" value="Unassembled WGS sequence"/>
</dbReference>
<gene>
    <name evidence="2" type="ORF">PV04_07025</name>
</gene>
<name>A0A0D2FIA1_9EURO</name>
<evidence type="ECO:0000313" key="3">
    <source>
        <dbReference type="Proteomes" id="UP000054266"/>
    </source>
</evidence>
<reference evidence="2 3" key="1">
    <citation type="submission" date="2015-01" db="EMBL/GenBank/DDBJ databases">
        <title>The Genome Sequence of Capronia semiimmersa CBS27337.</title>
        <authorList>
            <consortium name="The Broad Institute Genomics Platform"/>
            <person name="Cuomo C."/>
            <person name="de Hoog S."/>
            <person name="Gorbushina A."/>
            <person name="Stielow B."/>
            <person name="Teixiera M."/>
            <person name="Abouelleil A."/>
            <person name="Chapman S.B."/>
            <person name="Priest M."/>
            <person name="Young S.K."/>
            <person name="Wortman J."/>
            <person name="Nusbaum C."/>
            <person name="Birren B."/>
        </authorList>
    </citation>
    <scope>NUCLEOTIDE SEQUENCE [LARGE SCALE GENOMIC DNA]</scope>
    <source>
        <strain evidence="2 3">CBS 27337</strain>
    </source>
</reference>
<dbReference type="GO" id="GO:0016491">
    <property type="term" value="F:oxidoreductase activity"/>
    <property type="evidence" value="ECO:0007669"/>
    <property type="project" value="UniProtKB-KW"/>
</dbReference>
<accession>A0A0D2FIA1</accession>
<keyword evidence="1" id="KW-0560">Oxidoreductase</keyword>
<dbReference type="STRING" id="5601.A0A0D2FIA1"/>
<dbReference type="PANTHER" id="PTHR43157:SF67">
    <property type="entry name" value="DEHYDROGENASE_REDUCTASE FAMILY PROTEIN, PUTATIVE (AFU_ORTHOLOGUE AFUA_3G02580)-RELATED"/>
    <property type="match status" value="1"/>
</dbReference>
<dbReference type="HOGENOM" id="CLU_010194_44_4_1"/>
<dbReference type="EMBL" id="KN846959">
    <property type="protein sequence ID" value="KIW67798.1"/>
    <property type="molecule type" value="Genomic_DNA"/>
</dbReference>
<dbReference type="AlphaFoldDB" id="A0A0D2FIA1"/>
<evidence type="ECO:0000256" key="1">
    <source>
        <dbReference type="ARBA" id="ARBA00023002"/>
    </source>
</evidence>
<protein>
    <submittedName>
        <fullName evidence="2">Uncharacterized protein</fullName>
    </submittedName>
</protein>
<dbReference type="Pfam" id="PF00106">
    <property type="entry name" value="adh_short"/>
    <property type="match status" value="1"/>
</dbReference>
<dbReference type="SUPFAM" id="SSF51735">
    <property type="entry name" value="NAD(P)-binding Rossmann-fold domains"/>
    <property type="match status" value="1"/>
</dbReference>
<proteinExistence type="predicted"/>
<sequence>MGFLYSQLFVRPSAPTRSFAGETVIITGSNTGLGKEAARHIARLGASKIILAVRNTKAGEDAKRDIEKTTACDRSVIEVWPLDLASYDSVKAFADRASKLPRIDVLLENAGIAATKYSQAEGHERTITVNVVSTFLLALLLLPKLKATARQFNTSPRLVIVSSEVHAWTKFAEWQQPTDQIFPTLDGEKTANMGERYPTSKLLEVLVVRQLAPKLAGSGVALNMLNPGLCQSELSRESDSIVFDILKFFLARSTELGSRTLVAAAAAGPDSHGKYMTNGKVNDGALSRFVKSKDGEVASEKVWHALSDILEMISPGVTGNI</sequence>
<keyword evidence="3" id="KW-1185">Reference proteome</keyword>
<evidence type="ECO:0000313" key="2">
    <source>
        <dbReference type="EMBL" id="KIW67798.1"/>
    </source>
</evidence>
<dbReference type="InterPro" id="IPR002347">
    <property type="entry name" value="SDR_fam"/>
</dbReference>